<reference evidence="4" key="1">
    <citation type="submission" date="2009-10" db="EMBL/GenBank/DDBJ databases">
        <title>The complete chromosome of Gordonia bronchialis DSM 43247.</title>
        <authorList>
            <consortium name="US DOE Joint Genome Institute (JGI-PGF)"/>
            <person name="Lucas S."/>
            <person name="Copeland A."/>
            <person name="Lapidus A."/>
            <person name="Glavina del Rio T."/>
            <person name="Dalin E."/>
            <person name="Tice H."/>
            <person name="Bruce D."/>
            <person name="Goodwin L."/>
            <person name="Pitluck S."/>
            <person name="Kyrpides N."/>
            <person name="Mavromatis K."/>
            <person name="Ivanova N."/>
            <person name="Ovchinnikova G."/>
            <person name="Saunders E."/>
            <person name="Brettin T."/>
            <person name="Detter J.C."/>
            <person name="Han C."/>
            <person name="Larimer F."/>
            <person name="Land M."/>
            <person name="Hauser L."/>
            <person name="Markowitz V."/>
            <person name="Cheng J.-F."/>
            <person name="Hugenholtz P."/>
            <person name="Woyke T."/>
            <person name="Wu D."/>
            <person name="Jando M."/>
            <person name="Schneider S."/>
            <person name="Goeker M."/>
            <person name="Klenk H.-P."/>
            <person name="Eisen J.A."/>
        </authorList>
    </citation>
    <scope>NUCLEOTIDE SEQUENCE [LARGE SCALE GENOMIC DNA]</scope>
    <source>
        <strain evidence="4">ATCC 25592 / DSM 43247 / BCRC 13721 / JCM 3198 / KCTC 3076 / NBRC 16047 / NCTC 10667</strain>
    </source>
</reference>
<dbReference type="OrthoDB" id="4555900at2"/>
<keyword evidence="2" id="KW-0472">Membrane</keyword>
<name>D0LAT8_GORB4</name>
<feature type="region of interest" description="Disordered" evidence="1">
    <location>
        <begin position="1"/>
        <end position="68"/>
    </location>
</feature>
<protein>
    <recommendedName>
        <fullName evidence="5">Septum formation initiator</fullName>
    </recommendedName>
</protein>
<dbReference type="HOGENOM" id="CLU_078500_1_0_11"/>
<organism evidence="3 4">
    <name type="scientific">Gordonia bronchialis (strain ATCC 25592 / DSM 43247 / BCRC 13721 / JCM 3198 / KCTC 3076 / NBRC 16047 / NCTC 10667)</name>
    <name type="common">Rhodococcus bronchialis</name>
    <dbReference type="NCBI Taxonomy" id="526226"/>
    <lineage>
        <taxon>Bacteria</taxon>
        <taxon>Bacillati</taxon>
        <taxon>Actinomycetota</taxon>
        <taxon>Actinomycetes</taxon>
        <taxon>Mycobacteriales</taxon>
        <taxon>Gordoniaceae</taxon>
        <taxon>Gordonia</taxon>
    </lineage>
</organism>
<dbReference type="KEGG" id="gbr:Gbro_3024"/>
<feature type="compositionally biased region" description="Basic and acidic residues" evidence="1">
    <location>
        <begin position="16"/>
        <end position="33"/>
    </location>
</feature>
<keyword evidence="2" id="KW-0812">Transmembrane</keyword>
<gene>
    <name evidence="3" type="ordered locus">Gbro_3024</name>
</gene>
<evidence type="ECO:0008006" key="5">
    <source>
        <dbReference type="Google" id="ProtNLM"/>
    </source>
</evidence>
<feature type="compositionally biased region" description="Pro residues" evidence="1">
    <location>
        <begin position="257"/>
        <end position="266"/>
    </location>
</feature>
<sequence length="266" mass="28477">MTILQDAPQEKVSSGQRERRAERRRRVESDRPTRSAAAERALERRRRRVEADAPVRQSRTRASTAPRTSLREQLRHIPFVVPVILILVFGLGLSLWLSTRAAQDSYELGVQRKTNQSLNDQVDALKRDYESGDSAPELAYKAAQLGMIPAQNPARMVVEPGKRPRVVGTPTPATGVPMPPLNKRTTPEPTATIDPRQVDDSIGLGGPSGQPSGTQNPSVPTPSATTPSAATPSATTPSAPTPSPTPSVDDSVVPSTDPIPSPGATP</sequence>
<feature type="compositionally biased region" description="Low complexity" evidence="1">
    <location>
        <begin position="217"/>
        <end position="238"/>
    </location>
</feature>
<reference evidence="3 4" key="2">
    <citation type="journal article" date="2010" name="Stand. Genomic Sci.">
        <title>Complete genome sequence of Gordonia bronchialis type strain (3410).</title>
        <authorList>
            <person name="Ivanova N."/>
            <person name="Sikorski J."/>
            <person name="Jando M."/>
            <person name="Lapidus A."/>
            <person name="Nolan M."/>
            <person name="Lucas S."/>
            <person name="Del Rio T.G."/>
            <person name="Tice H."/>
            <person name="Copeland A."/>
            <person name="Cheng J.F."/>
            <person name="Chen F."/>
            <person name="Bruce D."/>
            <person name="Goodwin L."/>
            <person name="Pitluck S."/>
            <person name="Mavromatis K."/>
            <person name="Ovchinnikova G."/>
            <person name="Pati A."/>
            <person name="Chen A."/>
            <person name="Palaniappan K."/>
            <person name="Land M."/>
            <person name="Hauser L."/>
            <person name="Chang Y.J."/>
            <person name="Jeffries C.D."/>
            <person name="Chain P."/>
            <person name="Saunders E."/>
            <person name="Han C."/>
            <person name="Detter J.C."/>
            <person name="Brettin T."/>
            <person name="Rohde M."/>
            <person name="Goker M."/>
            <person name="Bristow J."/>
            <person name="Eisen J.A."/>
            <person name="Markowitz V."/>
            <person name="Hugenholtz P."/>
            <person name="Klenk H.P."/>
            <person name="Kyrpides N.C."/>
        </authorList>
    </citation>
    <scope>NUCLEOTIDE SEQUENCE [LARGE SCALE GENOMIC DNA]</scope>
    <source>
        <strain evidence="4">ATCC 25592 / DSM 43247 / BCRC 13721 / JCM 3198 / KCTC 3076 / NBRC 16047 / NCTC 10667</strain>
    </source>
</reference>
<dbReference type="STRING" id="526226.Gbro_3024"/>
<accession>D0LAT8</accession>
<evidence type="ECO:0000256" key="2">
    <source>
        <dbReference type="SAM" id="Phobius"/>
    </source>
</evidence>
<evidence type="ECO:0000313" key="4">
    <source>
        <dbReference type="Proteomes" id="UP000001219"/>
    </source>
</evidence>
<evidence type="ECO:0000256" key="1">
    <source>
        <dbReference type="SAM" id="MobiDB-lite"/>
    </source>
</evidence>
<feature type="region of interest" description="Disordered" evidence="1">
    <location>
        <begin position="159"/>
        <end position="266"/>
    </location>
</feature>
<evidence type="ECO:0000313" key="3">
    <source>
        <dbReference type="EMBL" id="ACY22231.1"/>
    </source>
</evidence>
<proteinExistence type="predicted"/>
<keyword evidence="2" id="KW-1133">Transmembrane helix</keyword>
<dbReference type="Proteomes" id="UP000001219">
    <property type="component" value="Chromosome"/>
</dbReference>
<dbReference type="RefSeq" id="WP_012834747.1">
    <property type="nucleotide sequence ID" value="NC_013441.1"/>
</dbReference>
<feature type="compositionally biased region" description="Low complexity" evidence="1">
    <location>
        <begin position="246"/>
        <end position="256"/>
    </location>
</feature>
<keyword evidence="4" id="KW-1185">Reference proteome</keyword>
<dbReference type="AlphaFoldDB" id="D0LAT8"/>
<dbReference type="EMBL" id="CP001802">
    <property type="protein sequence ID" value="ACY22231.1"/>
    <property type="molecule type" value="Genomic_DNA"/>
</dbReference>
<feature type="transmembrane region" description="Helical" evidence="2">
    <location>
        <begin position="77"/>
        <end position="97"/>
    </location>
</feature>
<dbReference type="eggNOG" id="COG2919">
    <property type="taxonomic scope" value="Bacteria"/>
</dbReference>